<sequence>MPYLSECLNANLVLPENVKKIFDKWIDEVLPISSESNKKAKEHPLGLSYKTDLRETGGLAWFNADDITLKDAKNDKGFNEGLAYPIMSQVERENILDKYYETLQNVDYRKMDFSCLTGEDNTAKLENGLTVSENDFLTYTLHMMLNQNTGTKAKENPDYYINRYQNLTPKEAYKAELNEEYLAMNKNGLLFYVFMKNGYALDLGGKDNGNVDRFNNCINIDGRDKGYFVYSSQTQEIMEQLYAFRMAKVNGEENVPEPVIKFQPYNKWDLGAIDRVIKAFSTGKDYTDKDYSTVTDIFNAVTNHMNAGLDLEKDTFDNLFIDGKLAKAVYEKDAPKNMNHRQEIAFYYSKFLKDLFSGEHYVETRIRYMDNDGKMKAQLMTFEPDLTLIAQRERVEKHGWFRRTFFDWGPFAIKTCKTKQDKLKRNNTLNAITERHQKIENTSHILSKTNDKPNDIYLNFKPKVLEKMNKVKDITLPDFKIWLEDKVAKNKEKGVDYRENIVNNAKALMKNDINTVPNTLFMVTAYKFGVGSALSILDRLSKSCEEGKEKSLVTKNQLNQIAQADISKGLPEITTDKNINSIINQSLTYYFRNGGLNHPRGTMLLNLVEKLSLNSEQHGFVEALKKLNEPAKLLDEKCGELAEAFVKDPNAKISEEDMKYIQDRYIETKINKLICGRLEKYVNNNDITSSSLSSKDFSLITYYFRDNKKAYNNLVEQVKSEFKESFFEDNQLKNVLFEIYKETNEIPRNLRTSMENALQGVKKQVDEPQAVAAKVNEKTVLEVKNPVNNGVAPV</sequence>
<gene>
    <name evidence="1" type="ORF">E7272_03650</name>
</gene>
<accession>A0A927YPX6</accession>
<name>A0A927YPX6_9FIRM</name>
<dbReference type="Proteomes" id="UP000766246">
    <property type="component" value="Unassembled WGS sequence"/>
</dbReference>
<protein>
    <submittedName>
        <fullName evidence="1">Uncharacterized protein</fullName>
    </submittedName>
</protein>
<dbReference type="EMBL" id="SVER01000007">
    <property type="protein sequence ID" value="MBE5918918.1"/>
    <property type="molecule type" value="Genomic_DNA"/>
</dbReference>
<comment type="caution">
    <text evidence="1">The sequence shown here is derived from an EMBL/GenBank/DDBJ whole genome shotgun (WGS) entry which is preliminary data.</text>
</comment>
<evidence type="ECO:0000313" key="2">
    <source>
        <dbReference type="Proteomes" id="UP000766246"/>
    </source>
</evidence>
<dbReference type="AlphaFoldDB" id="A0A927YPX6"/>
<organism evidence="1 2">
    <name type="scientific">Pseudobutyrivibrio ruminis</name>
    <dbReference type="NCBI Taxonomy" id="46206"/>
    <lineage>
        <taxon>Bacteria</taxon>
        <taxon>Bacillati</taxon>
        <taxon>Bacillota</taxon>
        <taxon>Clostridia</taxon>
        <taxon>Lachnospirales</taxon>
        <taxon>Lachnospiraceae</taxon>
        <taxon>Pseudobutyrivibrio</taxon>
    </lineage>
</organism>
<reference evidence="1" key="1">
    <citation type="submission" date="2019-04" db="EMBL/GenBank/DDBJ databases">
        <title>Evolution of Biomass-Degrading Anaerobic Consortia Revealed by Metagenomics.</title>
        <authorList>
            <person name="Peng X."/>
        </authorList>
    </citation>
    <scope>NUCLEOTIDE SEQUENCE</scope>
    <source>
        <strain evidence="1">SIG311</strain>
    </source>
</reference>
<proteinExistence type="predicted"/>
<evidence type="ECO:0000313" key="1">
    <source>
        <dbReference type="EMBL" id="MBE5918918.1"/>
    </source>
</evidence>